<dbReference type="InterPro" id="IPR050261">
    <property type="entry name" value="FrsA_esterase"/>
</dbReference>
<dbReference type="SUPFAM" id="SSF53474">
    <property type="entry name" value="alpha/beta-Hydrolases"/>
    <property type="match status" value="1"/>
</dbReference>
<dbReference type="PANTHER" id="PTHR22946">
    <property type="entry name" value="DIENELACTONE HYDROLASE DOMAIN-CONTAINING PROTEIN-RELATED"/>
    <property type="match status" value="1"/>
</dbReference>
<keyword evidence="4" id="KW-1185">Reference proteome</keyword>
<dbReference type="GO" id="GO:0006508">
    <property type="term" value="P:proteolysis"/>
    <property type="evidence" value="ECO:0007669"/>
    <property type="project" value="InterPro"/>
</dbReference>
<proteinExistence type="predicted"/>
<dbReference type="InterPro" id="IPR029058">
    <property type="entry name" value="AB_hydrolase_fold"/>
</dbReference>
<protein>
    <submittedName>
        <fullName evidence="3">Prolyl oligopeptidase family serine peptidase</fullName>
    </submittedName>
</protein>
<sequence length="321" mass="35042">MNHIKPVLMVGVMVGTLIATVGCGRVAASPPKVPISTKPHDGMVSRYRLLHPPNLPSGVKLYQIEYWSDHHQVEALMTEPGQAGRYPLLVNLHGGYLFGGPHWNFGYTPAAAAGLAFSSVVELYPEYQGYIGSPGRAKGVRIDFSNLQDAIRIAKQFGEVKVNDTYLLGYSLGGDLALMTAGWDHQVRAVVAVSPLVGLSDVVQWSQAHQGLGPTAYPGEFLGVVDRYGPNIHSLAYRERSPNPAAIRAPVLLLQGTGDKEVVWQTVRLFADQMTHADRTVKLILYRGGQHGLHGGYEAASARAMDQWFKRYGLNIALNNY</sequence>
<dbReference type="Pfam" id="PF00326">
    <property type="entry name" value="Peptidase_S9"/>
    <property type="match status" value="1"/>
</dbReference>
<dbReference type="PANTHER" id="PTHR22946:SF9">
    <property type="entry name" value="POLYKETIDE TRANSFERASE AF380"/>
    <property type="match status" value="1"/>
</dbReference>
<name>A0A7Y0Q3T9_9FIRM</name>
<dbReference type="Gene3D" id="3.40.50.1820">
    <property type="entry name" value="alpha/beta hydrolase"/>
    <property type="match status" value="1"/>
</dbReference>
<dbReference type="RefSeq" id="WP_169102843.1">
    <property type="nucleotide sequence ID" value="NZ_JABBVZ010000130.1"/>
</dbReference>
<gene>
    <name evidence="3" type="ORF">HIJ39_20165</name>
</gene>
<organism evidence="3 4">
    <name type="scientific">Sulfobacillus harzensis</name>
    <dbReference type="NCBI Taxonomy" id="2729629"/>
    <lineage>
        <taxon>Bacteria</taxon>
        <taxon>Bacillati</taxon>
        <taxon>Bacillota</taxon>
        <taxon>Clostridia</taxon>
        <taxon>Eubacteriales</taxon>
        <taxon>Clostridiales Family XVII. Incertae Sedis</taxon>
        <taxon>Sulfobacillus</taxon>
    </lineage>
</organism>
<dbReference type="Proteomes" id="UP000533476">
    <property type="component" value="Unassembled WGS sequence"/>
</dbReference>
<keyword evidence="1" id="KW-0378">Hydrolase</keyword>
<dbReference type="AlphaFoldDB" id="A0A7Y0Q3T9"/>
<comment type="caution">
    <text evidence="3">The sequence shown here is derived from an EMBL/GenBank/DDBJ whole genome shotgun (WGS) entry which is preliminary data.</text>
</comment>
<evidence type="ECO:0000313" key="3">
    <source>
        <dbReference type="EMBL" id="NMP24633.1"/>
    </source>
</evidence>
<dbReference type="PROSITE" id="PS51257">
    <property type="entry name" value="PROKAR_LIPOPROTEIN"/>
    <property type="match status" value="1"/>
</dbReference>
<evidence type="ECO:0000313" key="4">
    <source>
        <dbReference type="Proteomes" id="UP000533476"/>
    </source>
</evidence>
<reference evidence="3 4" key="1">
    <citation type="submission" date="2020-04" db="EMBL/GenBank/DDBJ databases">
        <authorList>
            <person name="Zhang R."/>
            <person name="Schippers A."/>
        </authorList>
    </citation>
    <scope>NUCLEOTIDE SEQUENCE [LARGE SCALE GENOMIC DNA]</scope>
    <source>
        <strain evidence="3 4">DSM 109850</strain>
    </source>
</reference>
<dbReference type="EMBL" id="JABBVZ010000130">
    <property type="protein sequence ID" value="NMP24633.1"/>
    <property type="molecule type" value="Genomic_DNA"/>
</dbReference>
<feature type="domain" description="Peptidase S9 prolyl oligopeptidase catalytic" evidence="2">
    <location>
        <begin position="143"/>
        <end position="312"/>
    </location>
</feature>
<dbReference type="GO" id="GO:0052689">
    <property type="term" value="F:carboxylic ester hydrolase activity"/>
    <property type="evidence" value="ECO:0007669"/>
    <property type="project" value="UniProtKB-ARBA"/>
</dbReference>
<evidence type="ECO:0000256" key="1">
    <source>
        <dbReference type="ARBA" id="ARBA00022801"/>
    </source>
</evidence>
<evidence type="ECO:0000259" key="2">
    <source>
        <dbReference type="Pfam" id="PF00326"/>
    </source>
</evidence>
<dbReference type="GO" id="GO:0008236">
    <property type="term" value="F:serine-type peptidase activity"/>
    <property type="evidence" value="ECO:0007669"/>
    <property type="project" value="InterPro"/>
</dbReference>
<accession>A0A7Y0Q3T9</accession>
<dbReference type="InterPro" id="IPR001375">
    <property type="entry name" value="Peptidase_S9_cat"/>
</dbReference>